<dbReference type="EMBL" id="KK112779">
    <property type="protein sequence ID" value="KFM58537.1"/>
    <property type="molecule type" value="Genomic_DNA"/>
</dbReference>
<evidence type="ECO:0000313" key="2">
    <source>
        <dbReference type="Proteomes" id="UP000054359"/>
    </source>
</evidence>
<evidence type="ECO:0000313" key="1">
    <source>
        <dbReference type="EMBL" id="KFM58537.1"/>
    </source>
</evidence>
<sequence>MTGFSLSSQSSTVLSLGPEAVITTASAASRKMNFK</sequence>
<dbReference type="Proteomes" id="UP000054359">
    <property type="component" value="Unassembled WGS sequence"/>
</dbReference>
<name>A0A087T098_STEMI</name>
<keyword evidence="2" id="KW-1185">Reference proteome</keyword>
<gene>
    <name evidence="1" type="ORF">X975_04486</name>
</gene>
<accession>A0A087T098</accession>
<reference evidence="1 2" key="1">
    <citation type="submission" date="2013-11" db="EMBL/GenBank/DDBJ databases">
        <title>Genome sequencing of Stegodyphus mimosarum.</title>
        <authorList>
            <person name="Bechsgaard J."/>
        </authorList>
    </citation>
    <scope>NUCLEOTIDE SEQUENCE [LARGE SCALE GENOMIC DNA]</scope>
</reference>
<organism evidence="1 2">
    <name type="scientific">Stegodyphus mimosarum</name>
    <name type="common">African social velvet spider</name>
    <dbReference type="NCBI Taxonomy" id="407821"/>
    <lineage>
        <taxon>Eukaryota</taxon>
        <taxon>Metazoa</taxon>
        <taxon>Ecdysozoa</taxon>
        <taxon>Arthropoda</taxon>
        <taxon>Chelicerata</taxon>
        <taxon>Arachnida</taxon>
        <taxon>Araneae</taxon>
        <taxon>Araneomorphae</taxon>
        <taxon>Entelegynae</taxon>
        <taxon>Eresoidea</taxon>
        <taxon>Eresidae</taxon>
        <taxon>Stegodyphus</taxon>
    </lineage>
</organism>
<proteinExistence type="predicted"/>
<feature type="non-terminal residue" evidence="1">
    <location>
        <position position="35"/>
    </location>
</feature>
<dbReference type="AlphaFoldDB" id="A0A087T098"/>
<protein>
    <submittedName>
        <fullName evidence="1">Uncharacterized protein</fullName>
    </submittedName>
</protein>